<dbReference type="PANTHER" id="PTHR30137">
    <property type="entry name" value="LUCIFERASE-LIKE MONOOXYGENASE"/>
    <property type="match status" value="1"/>
</dbReference>
<dbReference type="EMBL" id="BOOA01000024">
    <property type="protein sequence ID" value="GIH25022.1"/>
    <property type="molecule type" value="Genomic_DNA"/>
</dbReference>
<dbReference type="Gene3D" id="3.20.20.30">
    <property type="entry name" value="Luciferase-like domain"/>
    <property type="match status" value="1"/>
</dbReference>
<accession>A0A919UNY0</accession>
<dbReference type="InterPro" id="IPR011251">
    <property type="entry name" value="Luciferase-like_dom"/>
</dbReference>
<evidence type="ECO:0000313" key="4">
    <source>
        <dbReference type="EMBL" id="GIH25022.1"/>
    </source>
</evidence>
<reference evidence="4" key="1">
    <citation type="submission" date="2021-01" db="EMBL/GenBank/DDBJ databases">
        <title>Whole genome shotgun sequence of Acrocarpospora phusangensis NBRC 108782.</title>
        <authorList>
            <person name="Komaki H."/>
            <person name="Tamura T."/>
        </authorList>
    </citation>
    <scope>NUCLEOTIDE SEQUENCE</scope>
    <source>
        <strain evidence="4">NBRC 108782</strain>
    </source>
</reference>
<dbReference type="InterPro" id="IPR036661">
    <property type="entry name" value="Luciferase-like_sf"/>
</dbReference>
<evidence type="ECO:0000256" key="1">
    <source>
        <dbReference type="ARBA" id="ARBA00023002"/>
    </source>
</evidence>
<feature type="domain" description="Luciferase-like" evidence="3">
    <location>
        <begin position="27"/>
        <end position="323"/>
    </location>
</feature>
<dbReference type="AlphaFoldDB" id="A0A919UNY0"/>
<organism evidence="4 5">
    <name type="scientific">Acrocarpospora phusangensis</name>
    <dbReference type="NCBI Taxonomy" id="1070424"/>
    <lineage>
        <taxon>Bacteria</taxon>
        <taxon>Bacillati</taxon>
        <taxon>Actinomycetota</taxon>
        <taxon>Actinomycetes</taxon>
        <taxon>Streptosporangiales</taxon>
        <taxon>Streptosporangiaceae</taxon>
        <taxon>Acrocarpospora</taxon>
    </lineage>
</organism>
<name>A0A919UNY0_9ACTN</name>
<dbReference type="SUPFAM" id="SSF51679">
    <property type="entry name" value="Bacterial luciferase-like"/>
    <property type="match status" value="1"/>
</dbReference>
<gene>
    <name evidence="4" type="ORF">Aph01nite_33320</name>
</gene>
<keyword evidence="5" id="KW-1185">Reference proteome</keyword>
<dbReference type="GO" id="GO:0005829">
    <property type="term" value="C:cytosol"/>
    <property type="evidence" value="ECO:0007669"/>
    <property type="project" value="TreeGrafter"/>
</dbReference>
<dbReference type="GO" id="GO:0016705">
    <property type="term" value="F:oxidoreductase activity, acting on paired donors, with incorporation or reduction of molecular oxygen"/>
    <property type="evidence" value="ECO:0007669"/>
    <property type="project" value="InterPro"/>
</dbReference>
<evidence type="ECO:0000259" key="3">
    <source>
        <dbReference type="Pfam" id="PF00296"/>
    </source>
</evidence>
<dbReference type="InterPro" id="IPR050766">
    <property type="entry name" value="Bact_Lucif_Oxidored"/>
</dbReference>
<comment type="caution">
    <text evidence="4">The sequence shown here is derived from an EMBL/GenBank/DDBJ whole genome shotgun (WGS) entry which is preliminary data.</text>
</comment>
<dbReference type="GO" id="GO:0004497">
    <property type="term" value="F:monooxygenase activity"/>
    <property type="evidence" value="ECO:0007669"/>
    <property type="project" value="UniProtKB-KW"/>
</dbReference>
<dbReference type="Proteomes" id="UP000640052">
    <property type="component" value="Unassembled WGS sequence"/>
</dbReference>
<dbReference type="PANTHER" id="PTHR30137:SF8">
    <property type="entry name" value="BLR5498 PROTEIN"/>
    <property type="match status" value="1"/>
</dbReference>
<proteinExistence type="predicted"/>
<keyword evidence="2" id="KW-0503">Monooxygenase</keyword>
<evidence type="ECO:0000256" key="2">
    <source>
        <dbReference type="ARBA" id="ARBA00023033"/>
    </source>
</evidence>
<sequence length="363" mass="39271">MLYPMTVGPADRLGTGLLGLEPQPYNTAVAELREQAVAADLTGWTSLMLGEQHFEVEGYEVSPNPLLVNVYLAQHTTRLRLGQLGLALPLWNPLRLAEDIAVADHLTGGRLDVGFSLGHGTRSRGVLGGPVADERSLFEEWFEVMRLSWTEELWSYDGRYIQVPTPGITWPHPISDRLGAGVDGGRITRVGTVPKPLQAPHPPLFTMMTGGRDVEWAARVGSTLVTSATEPGRIRQVCDTYSQAAVRHGRNVYLNRWRPGGGVALRRLLAVGATHEEARKTGRQAMPYVRDWLGGAGTLDELVDSGAMLLGTPDEVGERVAALGDEHGVGHVVFVACAGAVDHGRMLDTIGLFGEQVIGQLAR</sequence>
<keyword evidence="1" id="KW-0560">Oxidoreductase</keyword>
<dbReference type="Pfam" id="PF00296">
    <property type="entry name" value="Bac_luciferase"/>
    <property type="match status" value="1"/>
</dbReference>
<evidence type="ECO:0000313" key="5">
    <source>
        <dbReference type="Proteomes" id="UP000640052"/>
    </source>
</evidence>
<protein>
    <recommendedName>
        <fullName evidence="3">Luciferase-like domain-containing protein</fullName>
    </recommendedName>
</protein>